<evidence type="ECO:0000313" key="5">
    <source>
        <dbReference type="EMBL" id="BCZ81742.1"/>
    </source>
</evidence>
<reference evidence="5 6" key="1">
    <citation type="journal article" date="2022" name="Front. Microbiol.">
        <title>Identification and characterization of a novel class of self-sufficient cytochrome P450 hydroxylase involved in cyclohexanecarboxylate degradation in Paraburkholderia terrae strain KU-64.</title>
        <authorList>
            <person name="Yamamoto T."/>
            <person name="Hasegawa Y."/>
            <person name="Iwaki H."/>
        </authorList>
    </citation>
    <scope>NUCLEOTIDE SEQUENCE [LARGE SCALE GENOMIC DNA]</scope>
    <source>
        <strain evidence="5 6">KU-64</strain>
    </source>
</reference>
<evidence type="ECO:0000313" key="6">
    <source>
        <dbReference type="Proteomes" id="UP001319874"/>
    </source>
</evidence>
<dbReference type="InterPro" id="IPR051407">
    <property type="entry name" value="Bact_OM_lipoprot/Surf_antigen"/>
</dbReference>
<dbReference type="RefSeq" id="WP_229514048.1">
    <property type="nucleotide sequence ID" value="NZ_AP024956.1"/>
</dbReference>
<protein>
    <recommendedName>
        <fullName evidence="4">Glycine zipper 2TM domain-containing protein</fullName>
    </recommendedName>
</protein>
<feature type="domain" description="Glycine zipper 2TM" evidence="4">
    <location>
        <begin position="143"/>
        <end position="184"/>
    </location>
</feature>
<keyword evidence="6" id="KW-1185">Reference proteome</keyword>
<feature type="compositionally biased region" description="Low complexity" evidence="3">
    <location>
        <begin position="60"/>
        <end position="69"/>
    </location>
</feature>
<proteinExistence type="predicted"/>
<feature type="region of interest" description="Disordered" evidence="3">
    <location>
        <begin position="60"/>
        <end position="101"/>
    </location>
</feature>
<sequence length="231" mass="23374">MSTNLTSSSQQRGRIHPLVAGAAAAVILASATGIAAMTGILPTSRATTAPSTQAVSVAAQTASAPVTSPQPKAEQSVTREEAPAQPRVHHHRSAPVEQAPRYANNGTYESQAQPAKRPVAVDPNAGEVVAVNTVQEPEPTTGLGAVGGAVAGGLLGNQVGGGRGRVLATIAGAVGGGLAGNGIEHAVRKSTTYQVQVRMQDGSYRNFTYSTQPPVQVGERVRVSGDSLTAS</sequence>
<name>A0ABN6JLH7_9BURK</name>
<gene>
    <name evidence="5" type="ORF">PTKU64_54170</name>
</gene>
<dbReference type="Pfam" id="PF05433">
    <property type="entry name" value="Rick_17kDa_Anti"/>
    <property type="match status" value="1"/>
</dbReference>
<dbReference type="PANTHER" id="PTHR35603">
    <property type="match status" value="1"/>
</dbReference>
<dbReference type="InterPro" id="IPR008816">
    <property type="entry name" value="Gly_zipper_2TM_dom"/>
</dbReference>
<keyword evidence="2" id="KW-0472">Membrane</keyword>
<evidence type="ECO:0000256" key="3">
    <source>
        <dbReference type="SAM" id="MobiDB-lite"/>
    </source>
</evidence>
<evidence type="ECO:0000256" key="2">
    <source>
        <dbReference type="ARBA" id="ARBA00023136"/>
    </source>
</evidence>
<dbReference type="Proteomes" id="UP001319874">
    <property type="component" value="Chromosome 2"/>
</dbReference>
<comment type="subcellular location">
    <subcellularLocation>
        <location evidence="1">Membrane</location>
    </subcellularLocation>
</comment>
<dbReference type="EMBL" id="AP024956">
    <property type="protein sequence ID" value="BCZ81742.1"/>
    <property type="molecule type" value="Genomic_DNA"/>
</dbReference>
<organism evidence="5 6">
    <name type="scientific">Paraburkholderia terrae</name>
    <dbReference type="NCBI Taxonomy" id="311230"/>
    <lineage>
        <taxon>Bacteria</taxon>
        <taxon>Pseudomonadati</taxon>
        <taxon>Pseudomonadota</taxon>
        <taxon>Betaproteobacteria</taxon>
        <taxon>Burkholderiales</taxon>
        <taxon>Burkholderiaceae</taxon>
        <taxon>Paraburkholderia</taxon>
    </lineage>
</organism>
<evidence type="ECO:0000256" key="1">
    <source>
        <dbReference type="ARBA" id="ARBA00004370"/>
    </source>
</evidence>
<evidence type="ECO:0000259" key="4">
    <source>
        <dbReference type="Pfam" id="PF05433"/>
    </source>
</evidence>
<accession>A0ABN6JLH7</accession>
<dbReference type="PANTHER" id="PTHR35603:SF2">
    <property type="entry name" value="OUTER MEMBRANE LIPOPROTEIN"/>
    <property type="match status" value="1"/>
</dbReference>